<comment type="caution">
    <text evidence="3">The sequence shown here is derived from an EMBL/GenBank/DDBJ whole genome shotgun (WGS) entry which is preliminary data.</text>
</comment>
<organism evidence="3 4">
    <name type="scientific">Acidiluteibacter ferrifornacis</name>
    <dbReference type="NCBI Taxonomy" id="2692424"/>
    <lineage>
        <taxon>Bacteria</taxon>
        <taxon>Pseudomonadati</taxon>
        <taxon>Bacteroidota</taxon>
        <taxon>Flavobacteriia</taxon>
        <taxon>Flavobacteriales</taxon>
        <taxon>Cryomorphaceae</taxon>
        <taxon>Acidiluteibacter</taxon>
    </lineage>
</organism>
<reference evidence="3 4" key="1">
    <citation type="submission" date="2019-12" db="EMBL/GenBank/DDBJ databases">
        <authorList>
            <person name="Zhao J."/>
        </authorList>
    </citation>
    <scope>NUCLEOTIDE SEQUENCE [LARGE SCALE GENOMIC DNA]</scope>
    <source>
        <strain evidence="3 4">S-15</strain>
    </source>
</reference>
<evidence type="ECO:0000313" key="3">
    <source>
        <dbReference type="EMBL" id="NBG65298.1"/>
    </source>
</evidence>
<keyword evidence="4" id="KW-1185">Reference proteome</keyword>
<keyword evidence="3" id="KW-0645">Protease</keyword>
<keyword evidence="1" id="KW-0479">Metal-binding</keyword>
<dbReference type="PANTHER" id="PTHR32481">
    <property type="entry name" value="AMINOPEPTIDASE"/>
    <property type="match status" value="1"/>
</dbReference>
<dbReference type="InterPro" id="IPR008007">
    <property type="entry name" value="Peptidase_M42"/>
</dbReference>
<evidence type="ECO:0000256" key="1">
    <source>
        <dbReference type="ARBA" id="ARBA00022723"/>
    </source>
</evidence>
<keyword evidence="2" id="KW-0378">Hydrolase</keyword>
<name>A0A6N9NF75_9FLAO</name>
<sequence length="300" mass="33747">MCSVRAASGDEAPMKEFLLNYIKENQSNWRVQPKIIEGEDFQDCLILVFGQPKTAIYAHIDSIGFTVGYDNELIKIGGPRIIADTILVGSDSQGEIETKLIIEETEDEKTIRCDFDRTIDRGTNLTFKCNFRESEEYIETCYLDNRLGVWNALKVAETLENGAIVFSCWEETGGGSVGYLGKFLYENFNVRQALISDITWVTDGVKHGEGVAISLRDSGLPRKKYLNRILKIARNTNIHFQLEVESAGGSDGNALQRSSYPIDWCFIGAPEDGVHSPDEKVHKNDILSMHKMYSVLMKEL</sequence>
<dbReference type="GO" id="GO:0004177">
    <property type="term" value="F:aminopeptidase activity"/>
    <property type="evidence" value="ECO:0007669"/>
    <property type="project" value="UniProtKB-KW"/>
</dbReference>
<evidence type="ECO:0000313" key="4">
    <source>
        <dbReference type="Proteomes" id="UP000470771"/>
    </source>
</evidence>
<protein>
    <submittedName>
        <fullName evidence="3">Aminopeptidase</fullName>
    </submittedName>
</protein>
<dbReference type="Pfam" id="PF05343">
    <property type="entry name" value="Peptidase_M42"/>
    <property type="match status" value="1"/>
</dbReference>
<gene>
    <name evidence="3" type="ORF">GQN54_04170</name>
</gene>
<proteinExistence type="predicted"/>
<dbReference type="GO" id="GO:0046872">
    <property type="term" value="F:metal ion binding"/>
    <property type="evidence" value="ECO:0007669"/>
    <property type="project" value="UniProtKB-KW"/>
</dbReference>
<dbReference type="Proteomes" id="UP000470771">
    <property type="component" value="Unassembled WGS sequence"/>
</dbReference>
<dbReference type="Gene3D" id="3.40.630.10">
    <property type="entry name" value="Zn peptidases"/>
    <property type="match status" value="2"/>
</dbReference>
<dbReference type="SUPFAM" id="SSF53187">
    <property type="entry name" value="Zn-dependent exopeptidases"/>
    <property type="match status" value="1"/>
</dbReference>
<dbReference type="PANTHER" id="PTHR32481:SF7">
    <property type="entry name" value="AMINOPEPTIDASE YHFE-RELATED"/>
    <property type="match status" value="1"/>
</dbReference>
<evidence type="ECO:0000256" key="2">
    <source>
        <dbReference type="ARBA" id="ARBA00022801"/>
    </source>
</evidence>
<accession>A0A6N9NF75</accession>
<keyword evidence="3" id="KW-0031">Aminopeptidase</keyword>
<dbReference type="AlphaFoldDB" id="A0A6N9NF75"/>
<dbReference type="InterPro" id="IPR051464">
    <property type="entry name" value="Peptidase_M42_aminopept"/>
</dbReference>
<dbReference type="EMBL" id="WWNE01000004">
    <property type="protein sequence ID" value="NBG65298.1"/>
    <property type="molecule type" value="Genomic_DNA"/>
</dbReference>